<dbReference type="PANTHER" id="PTHR37299">
    <property type="entry name" value="TRANSCRIPTIONAL REGULATOR-RELATED"/>
    <property type="match status" value="1"/>
</dbReference>
<evidence type="ECO:0000259" key="2">
    <source>
        <dbReference type="PROSITE" id="PS50930"/>
    </source>
</evidence>
<dbReference type="PROSITE" id="PS50930">
    <property type="entry name" value="HTH_LYTTR"/>
    <property type="match status" value="1"/>
</dbReference>
<dbReference type="InterPro" id="IPR046947">
    <property type="entry name" value="LytR-like"/>
</dbReference>
<dbReference type="Gene3D" id="2.40.50.1020">
    <property type="entry name" value="LytTr DNA-binding domain"/>
    <property type="match status" value="1"/>
</dbReference>
<feature type="domain" description="HTH LytTR-type" evidence="2">
    <location>
        <begin position="180"/>
        <end position="288"/>
    </location>
</feature>
<dbReference type="SMART" id="SM00850">
    <property type="entry name" value="LytTR"/>
    <property type="match status" value="1"/>
</dbReference>
<keyword evidence="3" id="KW-0238">DNA-binding</keyword>
<comment type="caution">
    <text evidence="3">The sequence shown here is derived from an EMBL/GenBank/DDBJ whole genome shotgun (WGS) entry which is preliminary data.</text>
</comment>
<proteinExistence type="predicted"/>
<feature type="transmembrane region" description="Helical" evidence="1">
    <location>
        <begin position="117"/>
        <end position="143"/>
    </location>
</feature>
<dbReference type="Pfam" id="PF04397">
    <property type="entry name" value="LytTR"/>
    <property type="match status" value="1"/>
</dbReference>
<evidence type="ECO:0000313" key="4">
    <source>
        <dbReference type="Proteomes" id="UP001595766"/>
    </source>
</evidence>
<organism evidence="3 4">
    <name type="scientific">Belliella kenyensis</name>
    <dbReference type="NCBI Taxonomy" id="1472724"/>
    <lineage>
        <taxon>Bacteria</taxon>
        <taxon>Pseudomonadati</taxon>
        <taxon>Bacteroidota</taxon>
        <taxon>Cytophagia</taxon>
        <taxon>Cytophagales</taxon>
        <taxon>Cyclobacteriaceae</taxon>
        <taxon>Belliella</taxon>
    </lineage>
</organism>
<feature type="transmembrane region" description="Helical" evidence="1">
    <location>
        <begin position="52"/>
        <end position="70"/>
    </location>
</feature>
<keyword evidence="4" id="KW-1185">Reference proteome</keyword>
<dbReference type="InterPro" id="IPR007492">
    <property type="entry name" value="LytTR_DNA-bd_dom"/>
</dbReference>
<reference evidence="4" key="1">
    <citation type="journal article" date="2019" name="Int. J. Syst. Evol. Microbiol.">
        <title>The Global Catalogue of Microorganisms (GCM) 10K type strain sequencing project: providing services to taxonomists for standard genome sequencing and annotation.</title>
        <authorList>
            <consortium name="The Broad Institute Genomics Platform"/>
            <consortium name="The Broad Institute Genome Sequencing Center for Infectious Disease"/>
            <person name="Wu L."/>
            <person name="Ma J."/>
        </authorList>
    </citation>
    <scope>NUCLEOTIDE SEQUENCE [LARGE SCALE GENOMIC DNA]</scope>
    <source>
        <strain evidence="4">CECT 8551</strain>
    </source>
</reference>
<dbReference type="GO" id="GO:0003677">
    <property type="term" value="F:DNA binding"/>
    <property type="evidence" value="ECO:0007669"/>
    <property type="project" value="UniProtKB-KW"/>
</dbReference>
<dbReference type="Proteomes" id="UP001595766">
    <property type="component" value="Unassembled WGS sequence"/>
</dbReference>
<protein>
    <submittedName>
        <fullName evidence="3">LytTR family transcriptional regulator DNA-binding domain-containing protein</fullName>
    </submittedName>
</protein>
<dbReference type="EMBL" id="JBHSAV010000045">
    <property type="protein sequence ID" value="MFC3976637.1"/>
    <property type="molecule type" value="Genomic_DNA"/>
</dbReference>
<evidence type="ECO:0000256" key="1">
    <source>
        <dbReference type="SAM" id="Phobius"/>
    </source>
</evidence>
<sequence length="288" mass="32970">MLHFLKQPYPCENASWKSIIRLAFLIGFFVATFLLVFQPFGLHRIPDEYKLMMISGYGLVTFLCMIFFQGGVKGLFSGYFDESTWTTGKEIIQNLSILGLISIGNFLYTVWIGGVSWSFYSLMLSIVFTFAVGVFPVFFLVIYRYNKLLRKYTTTATHMESHISNTTSEPYQQNIITITLQSQYAQEDLVVELSQLYYLQSADNYVEVVFLGDKGVKKQLIRNTLTEIAGQWEHVGIIQCHRSYLVNIHQVKRITGNAQGYKLFLGEGNLVVPVSRKFAGKVKEYLSQ</sequence>
<keyword evidence="1" id="KW-0812">Transmembrane</keyword>
<gene>
    <name evidence="3" type="ORF">ACFOUP_09645</name>
</gene>
<evidence type="ECO:0000313" key="3">
    <source>
        <dbReference type="EMBL" id="MFC3976637.1"/>
    </source>
</evidence>
<dbReference type="PANTHER" id="PTHR37299:SF1">
    <property type="entry name" value="STAGE 0 SPORULATION PROTEIN A HOMOLOG"/>
    <property type="match status" value="1"/>
</dbReference>
<feature type="transmembrane region" description="Helical" evidence="1">
    <location>
        <begin position="20"/>
        <end position="40"/>
    </location>
</feature>
<feature type="transmembrane region" description="Helical" evidence="1">
    <location>
        <begin position="91"/>
        <end position="111"/>
    </location>
</feature>
<keyword evidence="1" id="KW-0472">Membrane</keyword>
<name>A0ABV8EKJ4_9BACT</name>
<dbReference type="RefSeq" id="WP_241296255.1">
    <property type="nucleotide sequence ID" value="NZ_JAKZGR010000013.1"/>
</dbReference>
<keyword evidence="1" id="KW-1133">Transmembrane helix</keyword>
<accession>A0ABV8EKJ4</accession>